<dbReference type="RefSeq" id="WP_344301629.1">
    <property type="nucleotide sequence ID" value="NZ_BAAAQQ010000001.1"/>
</dbReference>
<dbReference type="Pfam" id="PF12831">
    <property type="entry name" value="FAD_oxidored"/>
    <property type="match status" value="1"/>
</dbReference>
<gene>
    <name evidence="2" type="ORF">GCM10009843_01900</name>
</gene>
<evidence type="ECO:0000256" key="1">
    <source>
        <dbReference type="ARBA" id="ARBA00023002"/>
    </source>
</evidence>
<sequence length="461" mass="47879">MSSAPAPATSAVERHPHLPVVVVGAGPAGLAAAAQASARGLAVVVIEAGPRAGSAVLEWGHVKLFSPWSELVDPVAEKLLTESGWTSPAPRSYPTGLQWVELYLAPLAERLASSPDVEILYDHRVVGVARSGRDRLVAIGRDQVPFTLHVSGPEGRSVITAAAVIDASGTWGNPNPLGGDGYPAIGEPEHAGQIFYGIPDLRLPEVEARYAGKHVAVAGRGASAQNTLVALTQLAQRHPGTRVSWLVRRHDTDEAFGGGDNDQLEARGALGNSARKAVADGPVTTVTGFRTARVDGAPGLPMTLVSIDGKTVDDVDEVVVVTGFRPDHTWLSEVHLDLDGELSAPVGLAPEIHPAYHSCGSVSPHGADLLRQPEGDLYLVGMKSYGRAPSFLTLTGYEQTRSVVAEIAGDFESAARVELVLPDSGVCGGAGLFDESAEAGCCGTAAPSESELLTIGAAAER</sequence>
<dbReference type="EMBL" id="BAAAQQ010000001">
    <property type="protein sequence ID" value="GAA2113819.1"/>
    <property type="molecule type" value="Genomic_DNA"/>
</dbReference>
<dbReference type="PRINTS" id="PR00411">
    <property type="entry name" value="PNDRDTASEI"/>
</dbReference>
<keyword evidence="1" id="KW-0560">Oxidoreductase</keyword>
<proteinExistence type="predicted"/>
<evidence type="ECO:0000313" key="3">
    <source>
        <dbReference type="Proteomes" id="UP001500575"/>
    </source>
</evidence>
<dbReference type="PANTHER" id="PTHR42949:SF3">
    <property type="entry name" value="ANAEROBIC GLYCEROL-3-PHOSPHATE DEHYDROGENASE SUBUNIT B"/>
    <property type="match status" value="1"/>
</dbReference>
<evidence type="ECO:0000313" key="2">
    <source>
        <dbReference type="EMBL" id="GAA2113819.1"/>
    </source>
</evidence>
<reference evidence="3" key="1">
    <citation type="journal article" date="2019" name="Int. J. Syst. Evol. Microbiol.">
        <title>The Global Catalogue of Microorganisms (GCM) 10K type strain sequencing project: providing services to taxonomists for standard genome sequencing and annotation.</title>
        <authorList>
            <consortium name="The Broad Institute Genomics Platform"/>
            <consortium name="The Broad Institute Genome Sequencing Center for Infectious Disease"/>
            <person name="Wu L."/>
            <person name="Ma J."/>
        </authorList>
    </citation>
    <scope>NUCLEOTIDE SEQUENCE [LARGE SCALE GENOMIC DNA]</scope>
    <source>
        <strain evidence="3">JCM 16021</strain>
    </source>
</reference>
<dbReference type="Proteomes" id="UP001500575">
    <property type="component" value="Unassembled WGS sequence"/>
</dbReference>
<accession>A0ABP5JDS9</accession>
<dbReference type="Gene3D" id="3.50.50.60">
    <property type="entry name" value="FAD/NAD(P)-binding domain"/>
    <property type="match status" value="1"/>
</dbReference>
<dbReference type="PANTHER" id="PTHR42949">
    <property type="entry name" value="ANAEROBIC GLYCEROL-3-PHOSPHATE DEHYDROGENASE SUBUNIT B"/>
    <property type="match status" value="1"/>
</dbReference>
<dbReference type="InterPro" id="IPR051691">
    <property type="entry name" value="Metab_Enz_Cyan_OpOx_G3PDH"/>
</dbReference>
<dbReference type="PRINTS" id="PR00368">
    <property type="entry name" value="FADPNR"/>
</dbReference>
<keyword evidence="3" id="KW-1185">Reference proteome</keyword>
<name>A0ABP5JDS9_9ACTN</name>
<dbReference type="SUPFAM" id="SSF51905">
    <property type="entry name" value="FAD/NAD(P)-binding domain"/>
    <property type="match status" value="1"/>
</dbReference>
<dbReference type="InterPro" id="IPR036188">
    <property type="entry name" value="FAD/NAD-bd_sf"/>
</dbReference>
<comment type="caution">
    <text evidence="2">The sequence shown here is derived from an EMBL/GenBank/DDBJ whole genome shotgun (WGS) entry which is preliminary data.</text>
</comment>
<protein>
    <submittedName>
        <fullName evidence="2">NAD(P)-binding domain-containing protein</fullName>
    </submittedName>
</protein>
<organism evidence="2 3">
    <name type="scientific">Nocardioides bigeumensis</name>
    <dbReference type="NCBI Taxonomy" id="433657"/>
    <lineage>
        <taxon>Bacteria</taxon>
        <taxon>Bacillati</taxon>
        <taxon>Actinomycetota</taxon>
        <taxon>Actinomycetes</taxon>
        <taxon>Propionibacteriales</taxon>
        <taxon>Nocardioidaceae</taxon>
        <taxon>Nocardioides</taxon>
    </lineage>
</organism>